<reference evidence="2" key="2">
    <citation type="submission" date="2023-01" db="EMBL/GenBank/DDBJ databases">
        <authorList>
            <person name="Sun Q."/>
            <person name="Evtushenko L."/>
        </authorList>
    </citation>
    <scope>NUCLEOTIDE SEQUENCE</scope>
    <source>
        <strain evidence="2">VKM Ac-2007</strain>
    </source>
</reference>
<keyword evidence="2" id="KW-0238">DNA-binding</keyword>
<dbReference type="InterPro" id="IPR001387">
    <property type="entry name" value="Cro/C1-type_HTH"/>
</dbReference>
<dbReference type="InterPro" id="IPR010982">
    <property type="entry name" value="Lambda_DNA-bd_dom_sf"/>
</dbReference>
<dbReference type="Pfam" id="PF17765">
    <property type="entry name" value="MLTR_LBD"/>
    <property type="match status" value="1"/>
</dbReference>
<keyword evidence="3" id="KW-1185">Reference proteome</keyword>
<dbReference type="AlphaFoldDB" id="A0A9W6IC10"/>
<dbReference type="Pfam" id="PF13560">
    <property type="entry name" value="HTH_31"/>
    <property type="match status" value="1"/>
</dbReference>
<dbReference type="PROSITE" id="PS50943">
    <property type="entry name" value="HTH_CROC1"/>
    <property type="match status" value="1"/>
</dbReference>
<gene>
    <name evidence="2" type="ORF">GCM10017600_82210</name>
</gene>
<dbReference type="SUPFAM" id="SSF47413">
    <property type="entry name" value="lambda repressor-like DNA-binding domains"/>
    <property type="match status" value="1"/>
</dbReference>
<feature type="domain" description="HTH cro/C1-type" evidence="1">
    <location>
        <begin position="46"/>
        <end position="93"/>
    </location>
</feature>
<comment type="caution">
    <text evidence="2">The sequence shown here is derived from an EMBL/GenBank/DDBJ whole genome shotgun (WGS) entry which is preliminary data.</text>
</comment>
<proteinExistence type="predicted"/>
<dbReference type="Gene3D" id="3.30.450.180">
    <property type="match status" value="1"/>
</dbReference>
<dbReference type="PANTHER" id="PTHR35010:SF2">
    <property type="entry name" value="BLL4672 PROTEIN"/>
    <property type="match status" value="1"/>
</dbReference>
<dbReference type="RefSeq" id="WP_271223038.1">
    <property type="nucleotide sequence ID" value="NZ_BAAAVD010000059.1"/>
</dbReference>
<dbReference type="Gene3D" id="1.10.260.40">
    <property type="entry name" value="lambda repressor-like DNA-binding domains"/>
    <property type="match status" value="1"/>
</dbReference>
<dbReference type="EMBL" id="BSEV01000037">
    <property type="protein sequence ID" value="GLK14809.1"/>
    <property type="molecule type" value="Genomic_DNA"/>
</dbReference>
<dbReference type="SMART" id="SM00530">
    <property type="entry name" value="HTH_XRE"/>
    <property type="match status" value="1"/>
</dbReference>
<dbReference type="Proteomes" id="UP001143474">
    <property type="component" value="Unassembled WGS sequence"/>
</dbReference>
<evidence type="ECO:0000313" key="2">
    <source>
        <dbReference type="EMBL" id="GLK14809.1"/>
    </source>
</evidence>
<name>A0A9W6IC10_9ACTN</name>
<dbReference type="InterPro" id="IPR041413">
    <property type="entry name" value="MLTR_LBD"/>
</dbReference>
<dbReference type="GO" id="GO:0003677">
    <property type="term" value="F:DNA binding"/>
    <property type="evidence" value="ECO:0007669"/>
    <property type="project" value="UniProtKB-KW"/>
</dbReference>
<organism evidence="2 3">
    <name type="scientific">Streptosporangium carneum</name>
    <dbReference type="NCBI Taxonomy" id="47481"/>
    <lineage>
        <taxon>Bacteria</taxon>
        <taxon>Bacillati</taxon>
        <taxon>Actinomycetota</taxon>
        <taxon>Actinomycetes</taxon>
        <taxon>Streptosporangiales</taxon>
        <taxon>Streptosporangiaceae</taxon>
        <taxon>Streptosporangium</taxon>
    </lineage>
</organism>
<dbReference type="PANTHER" id="PTHR35010">
    <property type="entry name" value="BLL4672 PROTEIN-RELATED"/>
    <property type="match status" value="1"/>
</dbReference>
<reference evidence="2" key="1">
    <citation type="journal article" date="2014" name="Int. J. Syst. Evol. Microbiol.">
        <title>Complete genome sequence of Corynebacterium casei LMG S-19264T (=DSM 44701T), isolated from a smear-ripened cheese.</title>
        <authorList>
            <consortium name="US DOE Joint Genome Institute (JGI-PGF)"/>
            <person name="Walter F."/>
            <person name="Albersmeier A."/>
            <person name="Kalinowski J."/>
            <person name="Ruckert C."/>
        </authorList>
    </citation>
    <scope>NUCLEOTIDE SEQUENCE</scope>
    <source>
        <strain evidence="2">VKM Ac-2007</strain>
    </source>
</reference>
<evidence type="ECO:0000313" key="3">
    <source>
        <dbReference type="Proteomes" id="UP001143474"/>
    </source>
</evidence>
<accession>A0A9W6IC10</accession>
<sequence length="276" mass="31279">MRSGVFGVVMNDMNRVDLADFLRRSRGRLRPSDVGLPEGPRRRTPGLRREEVAQLSGMSSDYYMRIEQARSPQPSTQMLAALARALRLSDDERDHLYLLSGHHPPLARPAGEKIAPGMRHLLEQLRDTPVQVVNDLGYLLAQNAKAKALFDPVCRVDGEDANVVWAWFTDPRIREPYTAEEWKRCSHHQVADLRAAVARRGGDAASTHLVRRLRARSDEFAALWELHEVGLYRNYRIRMRHPTTGTLEFDVETLLTPASDQRLRIFTTPQGAPDAG</sequence>
<protein>
    <submittedName>
        <fullName evidence="2">DNA-binding protein</fullName>
    </submittedName>
</protein>
<evidence type="ECO:0000259" key="1">
    <source>
        <dbReference type="PROSITE" id="PS50943"/>
    </source>
</evidence>